<keyword evidence="3 4" id="KW-0560">Oxidoreductase</keyword>
<gene>
    <name evidence="6" type="ORF">QRD43_01670</name>
</gene>
<comment type="caution">
    <text evidence="6">The sequence shown here is derived from an EMBL/GenBank/DDBJ whole genome shotgun (WGS) entry which is preliminary data.</text>
</comment>
<evidence type="ECO:0000256" key="2">
    <source>
        <dbReference type="ARBA" id="ARBA00022559"/>
    </source>
</evidence>
<dbReference type="PRINTS" id="PR01011">
    <property type="entry name" value="GLUTPROXDASE"/>
</dbReference>
<keyword evidence="2 4" id="KW-0575">Peroxidase</keyword>
<dbReference type="Proteomes" id="UP001238603">
    <property type="component" value="Unassembled WGS sequence"/>
</dbReference>
<dbReference type="GO" id="GO:0004601">
    <property type="term" value="F:peroxidase activity"/>
    <property type="evidence" value="ECO:0007669"/>
    <property type="project" value="UniProtKB-KW"/>
</dbReference>
<dbReference type="InterPro" id="IPR029759">
    <property type="entry name" value="GPX_AS"/>
</dbReference>
<dbReference type="InterPro" id="IPR036249">
    <property type="entry name" value="Thioredoxin-like_sf"/>
</dbReference>
<dbReference type="PROSITE" id="PS00460">
    <property type="entry name" value="GLUTATHIONE_PEROXID_1"/>
    <property type="match status" value="1"/>
</dbReference>
<dbReference type="PIRSF" id="PIRSF000303">
    <property type="entry name" value="Glutathion_perox"/>
    <property type="match status" value="1"/>
</dbReference>
<keyword evidence="7" id="KW-1185">Reference proteome</keyword>
<name>A0ABT7LCL0_9BURK</name>
<dbReference type="EMBL" id="JASVDS010000001">
    <property type="protein sequence ID" value="MDL5030601.1"/>
    <property type="molecule type" value="Genomic_DNA"/>
</dbReference>
<feature type="domain" description="Thioredoxin" evidence="5">
    <location>
        <begin position="1"/>
        <end position="162"/>
    </location>
</feature>
<dbReference type="SUPFAM" id="SSF52833">
    <property type="entry name" value="Thioredoxin-like"/>
    <property type="match status" value="1"/>
</dbReference>
<comment type="similarity">
    <text evidence="1 4">Belongs to the glutathione peroxidase family.</text>
</comment>
<sequence length="163" mass="18013">MPNPTVYDFNATAIDGQPFSLGAQHGKVLLIVNTASECGFTPQFKGLEKLWQDFRTRGLVVVGFPSNEFGGQDPGTNDEISSFCEINYGVTFPMMSKVQVNGDKADPLWQWLKKEKPGLLGTQAIKWNFTKFLVGRDGRVIRRYAPNDTPEALRADIEAALGS</sequence>
<evidence type="ECO:0000313" key="7">
    <source>
        <dbReference type="Proteomes" id="UP001238603"/>
    </source>
</evidence>
<evidence type="ECO:0000256" key="3">
    <source>
        <dbReference type="ARBA" id="ARBA00023002"/>
    </source>
</evidence>
<dbReference type="Gene3D" id="3.40.30.10">
    <property type="entry name" value="Glutaredoxin"/>
    <property type="match status" value="1"/>
</dbReference>
<dbReference type="CDD" id="cd00340">
    <property type="entry name" value="GSH_Peroxidase"/>
    <property type="match status" value="1"/>
</dbReference>
<organism evidence="6 7">
    <name type="scientific">Roseateles subflavus</name>
    <dbReference type="NCBI Taxonomy" id="3053353"/>
    <lineage>
        <taxon>Bacteria</taxon>
        <taxon>Pseudomonadati</taxon>
        <taxon>Pseudomonadota</taxon>
        <taxon>Betaproteobacteria</taxon>
        <taxon>Burkholderiales</taxon>
        <taxon>Sphaerotilaceae</taxon>
        <taxon>Roseateles</taxon>
    </lineage>
</organism>
<evidence type="ECO:0000256" key="1">
    <source>
        <dbReference type="ARBA" id="ARBA00006926"/>
    </source>
</evidence>
<dbReference type="PROSITE" id="PS51355">
    <property type="entry name" value="GLUTATHIONE_PEROXID_3"/>
    <property type="match status" value="1"/>
</dbReference>
<dbReference type="PANTHER" id="PTHR11592">
    <property type="entry name" value="GLUTATHIONE PEROXIDASE"/>
    <property type="match status" value="1"/>
</dbReference>
<evidence type="ECO:0000256" key="4">
    <source>
        <dbReference type="RuleBase" id="RU000499"/>
    </source>
</evidence>
<reference evidence="6 7" key="1">
    <citation type="submission" date="2023-06" db="EMBL/GenBank/DDBJ databases">
        <title>Pelomonas sp. APW6 16S ribosomal RNA gene genome sequencing and assembly.</title>
        <authorList>
            <person name="Woo H."/>
        </authorList>
    </citation>
    <scope>NUCLEOTIDE SEQUENCE [LARGE SCALE GENOMIC DNA]</scope>
    <source>
        <strain evidence="6 7">APW6</strain>
    </source>
</reference>
<accession>A0ABT7LCL0</accession>
<evidence type="ECO:0000259" key="5">
    <source>
        <dbReference type="PROSITE" id="PS51352"/>
    </source>
</evidence>
<dbReference type="PROSITE" id="PS51352">
    <property type="entry name" value="THIOREDOXIN_2"/>
    <property type="match status" value="1"/>
</dbReference>
<protein>
    <recommendedName>
        <fullName evidence="4">Glutathione peroxidase</fullName>
    </recommendedName>
</protein>
<dbReference type="RefSeq" id="WP_285980734.1">
    <property type="nucleotide sequence ID" value="NZ_JASVDS010000001.1"/>
</dbReference>
<dbReference type="PANTHER" id="PTHR11592:SF78">
    <property type="entry name" value="GLUTATHIONE PEROXIDASE"/>
    <property type="match status" value="1"/>
</dbReference>
<dbReference type="Pfam" id="PF00255">
    <property type="entry name" value="GSHPx"/>
    <property type="match status" value="1"/>
</dbReference>
<proteinExistence type="inferred from homology"/>
<dbReference type="InterPro" id="IPR000889">
    <property type="entry name" value="Glutathione_peroxidase"/>
</dbReference>
<dbReference type="InterPro" id="IPR013766">
    <property type="entry name" value="Thioredoxin_domain"/>
</dbReference>
<evidence type="ECO:0000313" key="6">
    <source>
        <dbReference type="EMBL" id="MDL5030601.1"/>
    </source>
</evidence>